<name>A0A0N0DSU6_LEPPY</name>
<keyword evidence="2" id="KW-0812">Transmembrane</keyword>
<reference evidence="3 4" key="1">
    <citation type="submission" date="2015-07" db="EMBL/GenBank/DDBJ databases">
        <title>High-quality genome of monoxenous trypanosomatid Leptomonas pyrrhocoris.</title>
        <authorList>
            <person name="Flegontov P."/>
            <person name="Butenko A."/>
            <person name="Firsov S."/>
            <person name="Vlcek C."/>
            <person name="Logacheva M.D."/>
            <person name="Field M."/>
            <person name="Filatov D."/>
            <person name="Flegontova O."/>
            <person name="Gerasimov E."/>
            <person name="Jackson A.P."/>
            <person name="Kelly S."/>
            <person name="Opperdoes F."/>
            <person name="O'Reilly A."/>
            <person name="Votypka J."/>
            <person name="Yurchenko V."/>
            <person name="Lukes J."/>
        </authorList>
    </citation>
    <scope>NUCLEOTIDE SEQUENCE [LARGE SCALE GENOMIC DNA]</scope>
    <source>
        <strain evidence="3">H10</strain>
    </source>
</reference>
<keyword evidence="2" id="KW-0472">Membrane</keyword>
<evidence type="ECO:0000313" key="3">
    <source>
        <dbReference type="EMBL" id="KPA76592.1"/>
    </source>
</evidence>
<accession>A0A0N0DSU6</accession>
<dbReference type="EMBL" id="LGTL01000019">
    <property type="protein sequence ID" value="KPA76592.1"/>
    <property type="molecule type" value="Genomic_DNA"/>
</dbReference>
<keyword evidence="2" id="KW-1133">Transmembrane helix</keyword>
<sequence>MQRSRDAIGWWCVFFLLGAPVFPARRTVATFLCSVIVSCTWPLPLLAWCAHLSAALQRERFLEPELASAVDLFTVTPQDVNDEGKQQKAAEPSTKRRSSAARASSITVDAAVDFHDDAHAVKGAELRTNSSEVSRCFVLAAVLLCGSLFGQLDWQLPCQVWPYPSLTAYVVARALYGLMDLKAKLYSPD</sequence>
<comment type="caution">
    <text evidence="3">The sequence shown here is derived from an EMBL/GenBank/DDBJ whole genome shotgun (WGS) entry which is preliminary data.</text>
</comment>
<gene>
    <name evidence="3" type="ORF">ABB37_07461</name>
</gene>
<feature type="transmembrane region" description="Helical" evidence="2">
    <location>
        <begin position="29"/>
        <end position="50"/>
    </location>
</feature>
<dbReference type="Proteomes" id="UP000037923">
    <property type="component" value="Unassembled WGS sequence"/>
</dbReference>
<evidence type="ECO:0000313" key="4">
    <source>
        <dbReference type="Proteomes" id="UP000037923"/>
    </source>
</evidence>
<organism evidence="3 4">
    <name type="scientific">Leptomonas pyrrhocoris</name>
    <name type="common">Firebug parasite</name>
    <dbReference type="NCBI Taxonomy" id="157538"/>
    <lineage>
        <taxon>Eukaryota</taxon>
        <taxon>Discoba</taxon>
        <taxon>Euglenozoa</taxon>
        <taxon>Kinetoplastea</taxon>
        <taxon>Metakinetoplastina</taxon>
        <taxon>Trypanosomatida</taxon>
        <taxon>Trypanosomatidae</taxon>
        <taxon>Leishmaniinae</taxon>
        <taxon>Leptomonas</taxon>
    </lineage>
</organism>
<feature type="transmembrane region" description="Helical" evidence="2">
    <location>
        <begin position="7"/>
        <end position="23"/>
    </location>
</feature>
<dbReference type="RefSeq" id="XP_015655031.1">
    <property type="nucleotide sequence ID" value="XM_015806109.1"/>
</dbReference>
<feature type="region of interest" description="Disordered" evidence="1">
    <location>
        <begin position="81"/>
        <end position="102"/>
    </location>
</feature>
<dbReference type="GeneID" id="26907747"/>
<evidence type="ECO:0000256" key="2">
    <source>
        <dbReference type="SAM" id="Phobius"/>
    </source>
</evidence>
<dbReference type="OMA" id="IVSCTWP"/>
<keyword evidence="4" id="KW-1185">Reference proteome</keyword>
<dbReference type="VEuPathDB" id="TriTrypDB:LpyrH10_19_0120"/>
<proteinExistence type="predicted"/>
<protein>
    <submittedName>
        <fullName evidence="3">Uncharacterized protein</fullName>
    </submittedName>
</protein>
<dbReference type="OrthoDB" id="269200at2759"/>
<dbReference type="AlphaFoldDB" id="A0A0N0DSU6"/>
<evidence type="ECO:0000256" key="1">
    <source>
        <dbReference type="SAM" id="MobiDB-lite"/>
    </source>
</evidence>